<feature type="binding site" evidence="7">
    <location>
        <position position="131"/>
    </location>
    <ligand>
        <name>Zn(2+)</name>
        <dbReference type="ChEBI" id="CHEBI:29105"/>
        <note>catalytic</note>
    </ligand>
</feature>
<dbReference type="Proteomes" id="UP000018680">
    <property type="component" value="Chromosome"/>
</dbReference>
<dbReference type="PROSITE" id="PS01306">
    <property type="entry name" value="UPF0054"/>
    <property type="match status" value="1"/>
</dbReference>
<dbReference type="GO" id="GO:0008270">
    <property type="term" value="F:zinc ion binding"/>
    <property type="evidence" value="ECO:0007669"/>
    <property type="project" value="UniProtKB-UniRule"/>
</dbReference>
<feature type="binding site" evidence="7">
    <location>
        <position position="141"/>
    </location>
    <ligand>
        <name>Zn(2+)</name>
        <dbReference type="ChEBI" id="CHEBI:29105"/>
        <note>catalytic</note>
    </ligand>
</feature>
<evidence type="ECO:0000256" key="3">
    <source>
        <dbReference type="ARBA" id="ARBA00022723"/>
    </source>
</evidence>
<dbReference type="STRING" id="1307761.L21SP2_1873"/>
<proteinExistence type="inferred from homology"/>
<evidence type="ECO:0000256" key="2">
    <source>
        <dbReference type="ARBA" id="ARBA00022722"/>
    </source>
</evidence>
<keyword evidence="7" id="KW-0963">Cytoplasm</keyword>
<keyword evidence="5 7" id="KW-0378">Hydrolase</keyword>
<dbReference type="Gene3D" id="3.40.390.30">
    <property type="entry name" value="Metalloproteases ('zincins'), catalytic domain"/>
    <property type="match status" value="1"/>
</dbReference>
<sequence>MKSDENMNNPESHEIDVMCVRVSEPSWIPALVRFSRRVLEVLEYSTWSLSVVLCDDEYIRQLNREYRGKDSATDVLSFPQDDSNSEGGNPEADGGEPFYAGDIVISLNTLAENARYFSVNEEEELKRLLIHGILHLAGWDHSDNSPEQEMLQLQERILQGLSEEKIY</sequence>
<dbReference type="Pfam" id="PF02130">
    <property type="entry name" value="YbeY"/>
    <property type="match status" value="1"/>
</dbReference>
<accession>V5WJA2</accession>
<keyword evidence="3 7" id="KW-0479">Metal-binding</keyword>
<reference evidence="9 10" key="1">
    <citation type="journal article" date="2015" name="Stand. Genomic Sci.">
        <title>Complete genome sequence and description of Salinispira pacifica gen. nov., sp. nov., a novel spirochaete isolated form a hypersaline microbial mat.</title>
        <authorList>
            <person name="Ben Hania W."/>
            <person name="Joseph M."/>
            <person name="Schumann P."/>
            <person name="Bunk B."/>
            <person name="Fiebig A."/>
            <person name="Sproer C."/>
            <person name="Klenk H.P."/>
            <person name="Fardeau M.L."/>
            <person name="Spring S."/>
        </authorList>
    </citation>
    <scope>NUCLEOTIDE SEQUENCE [LARGE SCALE GENOMIC DNA]</scope>
    <source>
        <strain evidence="9 10">L21-RPul-D2</strain>
    </source>
</reference>
<dbReference type="PATRIC" id="fig|1307761.3.peg.1867"/>
<dbReference type="SUPFAM" id="SSF55486">
    <property type="entry name" value="Metalloproteases ('zincins'), catalytic domain"/>
    <property type="match status" value="1"/>
</dbReference>
<evidence type="ECO:0000256" key="8">
    <source>
        <dbReference type="SAM" id="MobiDB-lite"/>
    </source>
</evidence>
<feature type="binding site" evidence="7">
    <location>
        <position position="135"/>
    </location>
    <ligand>
        <name>Zn(2+)</name>
        <dbReference type="ChEBI" id="CHEBI:29105"/>
        <note>catalytic</note>
    </ligand>
</feature>
<dbReference type="NCBIfam" id="TIGR00043">
    <property type="entry name" value="rRNA maturation RNase YbeY"/>
    <property type="match status" value="1"/>
</dbReference>
<keyword evidence="7" id="KW-0690">Ribosome biogenesis</keyword>
<evidence type="ECO:0000313" key="9">
    <source>
        <dbReference type="EMBL" id="AHC15246.1"/>
    </source>
</evidence>
<keyword evidence="6 7" id="KW-0862">Zinc</keyword>
<protein>
    <recommendedName>
        <fullName evidence="7">Endoribonuclease YbeY</fullName>
        <ecNumber evidence="7">3.1.-.-</ecNumber>
    </recommendedName>
</protein>
<dbReference type="PANTHER" id="PTHR46986:SF1">
    <property type="entry name" value="ENDORIBONUCLEASE YBEY, CHLOROPLASTIC"/>
    <property type="match status" value="1"/>
</dbReference>
<dbReference type="GO" id="GO:0004521">
    <property type="term" value="F:RNA endonuclease activity"/>
    <property type="evidence" value="ECO:0007669"/>
    <property type="project" value="UniProtKB-UniRule"/>
</dbReference>
<organism evidence="9 10">
    <name type="scientific">Salinispira pacifica</name>
    <dbReference type="NCBI Taxonomy" id="1307761"/>
    <lineage>
        <taxon>Bacteria</taxon>
        <taxon>Pseudomonadati</taxon>
        <taxon>Spirochaetota</taxon>
        <taxon>Spirochaetia</taxon>
        <taxon>Spirochaetales</taxon>
        <taxon>Spirochaetaceae</taxon>
        <taxon>Salinispira</taxon>
    </lineage>
</organism>
<evidence type="ECO:0000256" key="6">
    <source>
        <dbReference type="ARBA" id="ARBA00022833"/>
    </source>
</evidence>
<dbReference type="KEGG" id="slr:L21SP2_1873"/>
<comment type="cofactor">
    <cofactor evidence="7">
        <name>Zn(2+)</name>
        <dbReference type="ChEBI" id="CHEBI:29105"/>
    </cofactor>
    <text evidence="7">Binds 1 zinc ion.</text>
</comment>
<dbReference type="PANTHER" id="PTHR46986">
    <property type="entry name" value="ENDORIBONUCLEASE YBEY, CHLOROPLASTIC"/>
    <property type="match status" value="1"/>
</dbReference>
<comment type="similarity">
    <text evidence="1 7">Belongs to the endoribonuclease YbeY family.</text>
</comment>
<keyword evidence="10" id="KW-1185">Reference proteome</keyword>
<dbReference type="GO" id="GO:0005737">
    <property type="term" value="C:cytoplasm"/>
    <property type="evidence" value="ECO:0007669"/>
    <property type="project" value="UniProtKB-SubCell"/>
</dbReference>
<evidence type="ECO:0000256" key="5">
    <source>
        <dbReference type="ARBA" id="ARBA00022801"/>
    </source>
</evidence>
<keyword evidence="4 7" id="KW-0255">Endonuclease</keyword>
<dbReference type="EC" id="3.1.-.-" evidence="7"/>
<dbReference type="GO" id="GO:0004222">
    <property type="term" value="F:metalloendopeptidase activity"/>
    <property type="evidence" value="ECO:0007669"/>
    <property type="project" value="InterPro"/>
</dbReference>
<comment type="function">
    <text evidence="7">Single strand-specific metallo-endoribonuclease involved in late-stage 70S ribosome quality control and in maturation of the 3' terminus of the 16S rRNA.</text>
</comment>
<keyword evidence="7" id="KW-0698">rRNA processing</keyword>
<dbReference type="InterPro" id="IPR020549">
    <property type="entry name" value="YbeY_CS"/>
</dbReference>
<comment type="subcellular location">
    <subcellularLocation>
        <location evidence="7">Cytoplasm</location>
    </subcellularLocation>
</comment>
<dbReference type="HAMAP" id="MF_00009">
    <property type="entry name" value="Endoribonucl_YbeY"/>
    <property type="match status" value="1"/>
</dbReference>
<feature type="region of interest" description="Disordered" evidence="8">
    <location>
        <begin position="70"/>
        <end position="95"/>
    </location>
</feature>
<evidence type="ECO:0000256" key="1">
    <source>
        <dbReference type="ARBA" id="ARBA00010875"/>
    </source>
</evidence>
<dbReference type="EMBL" id="CP006939">
    <property type="protein sequence ID" value="AHC15246.1"/>
    <property type="molecule type" value="Genomic_DNA"/>
</dbReference>
<dbReference type="InterPro" id="IPR023091">
    <property type="entry name" value="MetalPrtase_cat_dom_sf_prd"/>
</dbReference>
<evidence type="ECO:0000256" key="7">
    <source>
        <dbReference type="HAMAP-Rule" id="MF_00009"/>
    </source>
</evidence>
<evidence type="ECO:0000256" key="4">
    <source>
        <dbReference type="ARBA" id="ARBA00022759"/>
    </source>
</evidence>
<name>V5WJA2_9SPIO</name>
<dbReference type="InterPro" id="IPR002036">
    <property type="entry name" value="YbeY"/>
</dbReference>
<dbReference type="GO" id="GO:0006364">
    <property type="term" value="P:rRNA processing"/>
    <property type="evidence" value="ECO:0007669"/>
    <property type="project" value="UniProtKB-UniRule"/>
</dbReference>
<gene>
    <name evidence="7" type="primary">ybeY</name>
    <name evidence="9" type="ORF">L21SP2_1873</name>
</gene>
<dbReference type="AlphaFoldDB" id="V5WJA2"/>
<dbReference type="eggNOG" id="COG0319">
    <property type="taxonomic scope" value="Bacteria"/>
</dbReference>
<evidence type="ECO:0000313" key="10">
    <source>
        <dbReference type="Proteomes" id="UP000018680"/>
    </source>
</evidence>
<dbReference type="HOGENOM" id="CLU_106710_3_3_12"/>
<keyword evidence="2 7" id="KW-0540">Nuclease</keyword>